<protein>
    <submittedName>
        <fullName evidence="2">Uncharacterized protein</fullName>
    </submittedName>
</protein>
<dbReference type="AlphaFoldDB" id="A0A4Z1FX85"/>
<evidence type="ECO:0000313" key="3">
    <source>
        <dbReference type="Proteomes" id="UP000297910"/>
    </source>
</evidence>
<dbReference type="EMBL" id="PQXI01000016">
    <property type="protein sequence ID" value="TGO29326.1"/>
    <property type="molecule type" value="Genomic_DNA"/>
</dbReference>
<reference evidence="2 3" key="1">
    <citation type="submission" date="2017-12" db="EMBL/GenBank/DDBJ databases">
        <title>Comparative genomics of Botrytis spp.</title>
        <authorList>
            <person name="Valero-Jimenez C.A."/>
            <person name="Tapia P."/>
            <person name="Veloso J."/>
            <person name="Silva-Moreno E."/>
            <person name="Staats M."/>
            <person name="Valdes J.H."/>
            <person name="Van Kan J.A.L."/>
        </authorList>
    </citation>
    <scope>NUCLEOTIDE SEQUENCE [LARGE SCALE GENOMIC DNA]</scope>
    <source>
        <strain evidence="2 3">Bp0003</strain>
    </source>
</reference>
<organism evidence="2 3">
    <name type="scientific">Botrytis paeoniae</name>
    <dbReference type="NCBI Taxonomy" id="278948"/>
    <lineage>
        <taxon>Eukaryota</taxon>
        <taxon>Fungi</taxon>
        <taxon>Dikarya</taxon>
        <taxon>Ascomycota</taxon>
        <taxon>Pezizomycotina</taxon>
        <taxon>Leotiomycetes</taxon>
        <taxon>Helotiales</taxon>
        <taxon>Sclerotiniaceae</taxon>
        <taxon>Botrytis</taxon>
    </lineage>
</organism>
<proteinExistence type="predicted"/>
<dbReference type="InterPro" id="IPR052765">
    <property type="entry name" value="PGM-Related"/>
</dbReference>
<feature type="compositionally biased region" description="Polar residues" evidence="1">
    <location>
        <begin position="362"/>
        <end position="373"/>
    </location>
</feature>
<feature type="compositionally biased region" description="Low complexity" evidence="1">
    <location>
        <begin position="267"/>
        <end position="276"/>
    </location>
</feature>
<feature type="compositionally biased region" description="Polar residues" evidence="1">
    <location>
        <begin position="239"/>
        <end position="251"/>
    </location>
</feature>
<sequence>MGKPRMIILIRHAQSEGNKNRDIHQTIPDHRVKLTPEGWTQAHEAGLQLRNLLRPDDTLHFFTSPYRRTRETTEGILSTLTSDSPSPSPFPRHSIKVYEEPRLREQDFGNFQPCSAEMERMWQERADYGHFFYRIPNGESAADAYDRVSGFNESLWRQFGDDDFASVCVLVTHGLMSRVFLMKWYHFSVEYFEDLRNVNHCEFLIMRKSNDSGKYILENQLRTWSQLRQERLAIAAANKTPSSTPENGQTSGKDKEKESRLLGAGRSPASSSSPIPTHKRWGGCPNGCDHGKHHYKKENSMHAMQLNGRPIASASASSTHTETIAARRPAARRWQSSSDEDEDDPRGKSGPPELDVQKSLEETVSSPDGTPSFISIEDRLGSRIRSPNDLLGIRHAGRDGGGSASGANSDAEFSAEEDVRKRLAKGRNGNNGLGISVLSRKLTREESDGMGKGVKADALGDQSDDGDDDAGGQSDEGGEPSPKLLEIQQAEILDKSIRGSVY</sequence>
<dbReference type="InterPro" id="IPR013078">
    <property type="entry name" value="His_Pase_superF_clade-1"/>
</dbReference>
<evidence type="ECO:0000256" key="1">
    <source>
        <dbReference type="SAM" id="MobiDB-lite"/>
    </source>
</evidence>
<evidence type="ECO:0000313" key="2">
    <source>
        <dbReference type="EMBL" id="TGO29326.1"/>
    </source>
</evidence>
<feature type="region of interest" description="Disordered" evidence="1">
    <location>
        <begin position="235"/>
        <end position="284"/>
    </location>
</feature>
<dbReference type="SMART" id="SM00855">
    <property type="entry name" value="PGAM"/>
    <property type="match status" value="1"/>
</dbReference>
<dbReference type="InterPro" id="IPR029033">
    <property type="entry name" value="His_PPase_superfam"/>
</dbReference>
<dbReference type="Pfam" id="PF00300">
    <property type="entry name" value="His_Phos_1"/>
    <property type="match status" value="1"/>
</dbReference>
<dbReference type="Proteomes" id="UP000297910">
    <property type="component" value="Unassembled WGS sequence"/>
</dbReference>
<dbReference type="CDD" id="cd07067">
    <property type="entry name" value="HP_PGM_like"/>
    <property type="match status" value="1"/>
</dbReference>
<accession>A0A4Z1FX85</accession>
<name>A0A4Z1FX85_9HELO</name>
<keyword evidence="3" id="KW-1185">Reference proteome</keyword>
<dbReference type="SUPFAM" id="SSF53254">
    <property type="entry name" value="Phosphoglycerate mutase-like"/>
    <property type="match status" value="1"/>
</dbReference>
<comment type="caution">
    <text evidence="2">The sequence shown here is derived from an EMBL/GenBank/DDBJ whole genome shotgun (WGS) entry which is preliminary data.</text>
</comment>
<dbReference type="Gene3D" id="3.40.50.1240">
    <property type="entry name" value="Phosphoglycerate mutase-like"/>
    <property type="match status" value="1"/>
</dbReference>
<dbReference type="PANTHER" id="PTHR46192">
    <property type="entry name" value="BROAD-RANGE ACID PHOSPHATASE DET1"/>
    <property type="match status" value="1"/>
</dbReference>
<feature type="region of interest" description="Disordered" evidence="1">
    <location>
        <begin position="313"/>
        <end position="490"/>
    </location>
</feature>
<gene>
    <name evidence="2" type="ORF">BPAE_0016g00500</name>
</gene>